<organism evidence="1 2">
    <name type="scientific">Amycolatopsis mediterranei (strain S699)</name>
    <name type="common">Nocardia mediterranei</name>
    <dbReference type="NCBI Taxonomy" id="713604"/>
    <lineage>
        <taxon>Bacteria</taxon>
        <taxon>Bacillati</taxon>
        <taxon>Actinomycetota</taxon>
        <taxon>Actinomycetes</taxon>
        <taxon>Pseudonocardiales</taxon>
        <taxon>Pseudonocardiaceae</taxon>
        <taxon>Amycolatopsis</taxon>
    </lineage>
</organism>
<dbReference type="Proteomes" id="UP000006138">
    <property type="component" value="Chromosome"/>
</dbReference>
<name>A0A9R0NQ98_AMYMS</name>
<evidence type="ECO:0000313" key="1">
    <source>
        <dbReference type="EMBL" id="AEK38637.1"/>
    </source>
</evidence>
<dbReference type="KEGG" id="amn:RAM_00710"/>
<dbReference type="EMBL" id="CP002896">
    <property type="protein sequence ID" value="AEK38637.1"/>
    <property type="molecule type" value="Genomic_DNA"/>
</dbReference>
<proteinExistence type="predicted"/>
<gene>
    <name evidence="1" type="ordered locus">RAM_00710</name>
</gene>
<protein>
    <submittedName>
        <fullName evidence="1">Uncharacterized protein</fullName>
    </submittedName>
</protein>
<evidence type="ECO:0000313" key="2">
    <source>
        <dbReference type="Proteomes" id="UP000006138"/>
    </source>
</evidence>
<reference evidence="1 2" key="1">
    <citation type="journal article" date="2011" name="J. Bacteriol.">
        <title>Whole genome sequence of the rifamycin B-producing strain Amycolatopsis mediterranei S699.</title>
        <authorList>
            <person name="Verma M."/>
            <person name="Kaur J."/>
            <person name="Kumar M."/>
            <person name="Kumari K."/>
            <person name="Saxena A."/>
            <person name="Anand S."/>
            <person name="Nigam A."/>
            <person name="Ravi V."/>
            <person name="Raghuvanshi S."/>
            <person name="Khurana P."/>
            <person name="Tyagi A.K."/>
            <person name="Khurana J.P."/>
            <person name="Lal R."/>
        </authorList>
    </citation>
    <scope>NUCLEOTIDE SEQUENCE [LARGE SCALE GENOMIC DNA]</scope>
    <source>
        <strain evidence="1 2">S699</strain>
    </source>
</reference>
<accession>A0A9R0NQ98</accession>
<sequence>MATAEMVLLVSCFFRSRSPSLMASLYWVGPKIVLDPTSGSDLI</sequence>
<keyword evidence="2" id="KW-1185">Reference proteome</keyword>
<dbReference type="AlphaFoldDB" id="A0A9R0NQ98"/>